<keyword evidence="9" id="KW-1185">Reference proteome</keyword>
<dbReference type="AlphaFoldDB" id="A0AAN6H8E4"/>
<dbReference type="Gene3D" id="1.25.10.10">
    <property type="entry name" value="Leucine-rich Repeat Variant"/>
    <property type="match status" value="1"/>
</dbReference>
<feature type="domain" description="Uso1/p115-like vesicle tethering protein C-terminal" evidence="7">
    <location>
        <begin position="902"/>
        <end position="1030"/>
    </location>
</feature>
<keyword evidence="3 4" id="KW-0175">Coiled coil</keyword>
<name>A0AAN6H8E4_9PEZI</name>
<dbReference type="SUPFAM" id="SSF48371">
    <property type="entry name" value="ARM repeat"/>
    <property type="match status" value="1"/>
</dbReference>
<evidence type="ECO:0000256" key="1">
    <source>
        <dbReference type="ARBA" id="ARBA00004555"/>
    </source>
</evidence>
<reference evidence="8" key="1">
    <citation type="submission" date="2023-06" db="EMBL/GenBank/DDBJ databases">
        <title>Black Yeasts Isolated from many extreme environments.</title>
        <authorList>
            <person name="Coleine C."/>
            <person name="Stajich J.E."/>
            <person name="Selbmann L."/>
        </authorList>
    </citation>
    <scope>NUCLEOTIDE SEQUENCE</scope>
    <source>
        <strain evidence="8">CCFEE 5200</strain>
    </source>
</reference>
<feature type="region of interest" description="Disordered" evidence="5">
    <location>
        <begin position="65"/>
        <end position="86"/>
    </location>
</feature>
<dbReference type="Pfam" id="PF04869">
    <property type="entry name" value="Uso1_p115_head"/>
    <property type="match status" value="1"/>
</dbReference>
<feature type="compositionally biased region" description="Acidic residues" evidence="5">
    <location>
        <begin position="1015"/>
        <end position="1038"/>
    </location>
</feature>
<dbReference type="InterPro" id="IPR024095">
    <property type="entry name" value="Vesicle_P115"/>
</dbReference>
<evidence type="ECO:0000256" key="4">
    <source>
        <dbReference type="SAM" id="Coils"/>
    </source>
</evidence>
<protein>
    <submittedName>
        <fullName evidence="8">Vesicle-mediated ER to Golgi transport protein</fullName>
        <ecNumber evidence="8">2.1.1.319</ecNumber>
    </submittedName>
</protein>
<keyword evidence="8" id="KW-0808">Transferase</keyword>
<evidence type="ECO:0000259" key="7">
    <source>
        <dbReference type="Pfam" id="PF04871"/>
    </source>
</evidence>
<dbReference type="GO" id="GO:0005795">
    <property type="term" value="C:Golgi stack"/>
    <property type="evidence" value="ECO:0007669"/>
    <property type="project" value="TreeGrafter"/>
</dbReference>
<dbReference type="PANTHER" id="PTHR10013">
    <property type="entry name" value="GENERAL VESICULAR TRANSPORT FACTOR P115"/>
    <property type="match status" value="1"/>
</dbReference>
<comment type="caution">
    <text evidence="8">The sequence shown here is derived from an EMBL/GenBank/DDBJ whole genome shotgun (WGS) entry which is preliminary data.</text>
</comment>
<evidence type="ECO:0000256" key="2">
    <source>
        <dbReference type="ARBA" id="ARBA00023034"/>
    </source>
</evidence>
<dbReference type="PANTHER" id="PTHR10013:SF0">
    <property type="entry name" value="GENERAL VESICULAR TRANSPORT FACTOR P115"/>
    <property type="match status" value="1"/>
</dbReference>
<keyword evidence="2" id="KW-0333">Golgi apparatus</keyword>
<evidence type="ECO:0000259" key="6">
    <source>
        <dbReference type="Pfam" id="PF04869"/>
    </source>
</evidence>
<dbReference type="GO" id="GO:0012507">
    <property type="term" value="C:ER to Golgi transport vesicle membrane"/>
    <property type="evidence" value="ECO:0007669"/>
    <property type="project" value="TreeGrafter"/>
</dbReference>
<gene>
    <name evidence="8" type="primary">USO1_3</name>
    <name evidence="8" type="ORF">LTR91_022502</name>
</gene>
<comment type="subcellular location">
    <subcellularLocation>
        <location evidence="1">Golgi apparatus</location>
    </subcellularLocation>
</comment>
<dbReference type="InterPro" id="IPR006953">
    <property type="entry name" value="Vesicle_Uso1_P115_head"/>
</dbReference>
<proteinExistence type="predicted"/>
<dbReference type="GO" id="GO:0005783">
    <property type="term" value="C:endoplasmic reticulum"/>
    <property type="evidence" value="ECO:0007669"/>
    <property type="project" value="TreeGrafter"/>
</dbReference>
<dbReference type="GO" id="GO:0035242">
    <property type="term" value="F:protein-arginine omega-N asymmetric methyltransferase activity"/>
    <property type="evidence" value="ECO:0007669"/>
    <property type="project" value="UniProtKB-EC"/>
</dbReference>
<keyword evidence="8" id="KW-0489">Methyltransferase</keyword>
<feature type="coiled-coil region" evidence="4">
    <location>
        <begin position="886"/>
        <end position="920"/>
    </location>
</feature>
<dbReference type="InterPro" id="IPR016024">
    <property type="entry name" value="ARM-type_fold"/>
</dbReference>
<dbReference type="GO" id="GO:0048211">
    <property type="term" value="P:Golgi vesicle docking"/>
    <property type="evidence" value="ECO:0007669"/>
    <property type="project" value="TreeGrafter"/>
</dbReference>
<feature type="domain" description="Vesicle tethering protein Uso1/P115-like head" evidence="6">
    <location>
        <begin position="361"/>
        <end position="674"/>
    </location>
</feature>
<evidence type="ECO:0000313" key="8">
    <source>
        <dbReference type="EMBL" id="KAK0956169.1"/>
    </source>
</evidence>
<feature type="coiled-coil region" evidence="4">
    <location>
        <begin position="697"/>
        <end position="732"/>
    </location>
</feature>
<dbReference type="Pfam" id="PF04871">
    <property type="entry name" value="Uso1_p115_C"/>
    <property type="match status" value="1"/>
</dbReference>
<dbReference type="GO" id="GO:0006888">
    <property type="term" value="P:endoplasmic reticulum to Golgi vesicle-mediated transport"/>
    <property type="evidence" value="ECO:0007669"/>
    <property type="project" value="TreeGrafter"/>
</dbReference>
<dbReference type="Proteomes" id="UP001175353">
    <property type="component" value="Unassembled WGS sequence"/>
</dbReference>
<dbReference type="GO" id="GO:0048280">
    <property type="term" value="P:vesicle fusion with Golgi apparatus"/>
    <property type="evidence" value="ECO:0007669"/>
    <property type="project" value="InterPro"/>
</dbReference>
<dbReference type="GO" id="GO:0000139">
    <property type="term" value="C:Golgi membrane"/>
    <property type="evidence" value="ECO:0007669"/>
    <property type="project" value="InterPro"/>
</dbReference>
<dbReference type="EMBL" id="JAUJLE010000445">
    <property type="protein sequence ID" value="KAK0956169.1"/>
    <property type="molecule type" value="Genomic_DNA"/>
</dbReference>
<organism evidence="8 9">
    <name type="scientific">Friedmanniomyces endolithicus</name>
    <dbReference type="NCBI Taxonomy" id="329885"/>
    <lineage>
        <taxon>Eukaryota</taxon>
        <taxon>Fungi</taxon>
        <taxon>Dikarya</taxon>
        <taxon>Ascomycota</taxon>
        <taxon>Pezizomycotina</taxon>
        <taxon>Dothideomycetes</taxon>
        <taxon>Dothideomycetidae</taxon>
        <taxon>Mycosphaerellales</taxon>
        <taxon>Teratosphaeriaceae</taxon>
        <taxon>Friedmanniomyces</taxon>
    </lineage>
</organism>
<accession>A0AAN6H8E4</accession>
<dbReference type="EC" id="2.1.1.319" evidence="8"/>
<dbReference type="InterPro" id="IPR006955">
    <property type="entry name" value="Uso1_p115_C"/>
</dbReference>
<evidence type="ECO:0000256" key="5">
    <source>
        <dbReference type="SAM" id="MobiDB-lite"/>
    </source>
</evidence>
<feature type="region of interest" description="Disordered" evidence="5">
    <location>
        <begin position="1007"/>
        <end position="1038"/>
    </location>
</feature>
<dbReference type="GO" id="GO:0032259">
    <property type="term" value="P:methylation"/>
    <property type="evidence" value="ECO:0007669"/>
    <property type="project" value="UniProtKB-KW"/>
</dbReference>
<dbReference type="GO" id="GO:0006886">
    <property type="term" value="P:intracellular protein transport"/>
    <property type="evidence" value="ECO:0007669"/>
    <property type="project" value="InterPro"/>
</dbReference>
<sequence>MLKTPPLQTASATIDTLCARLHSATLREDRRAAILGLRSFAKQYPASVASGSLRELLTTLRRDGLGEAGSTTDSLGRDGRRGSAAEGGDVDTIRLVLETLLMLFNPDSSSPEASDEIAYFMADGFSMRQDNVTLLLSLLDPASPFADYYSRLYSLQLLSAICAARPERLQECILGAPLGVSRLVAVLDDTRDAVRNAGLLLLVDLTSGANEELRKIVAFEDVFTKVFSLIRVEGGLAEAGITAQDCLSLLANLIKGSPSNQTMFRESGCVLQMTQMLEYAFPPSTPEAAFLAQAREKAAWGLLRLLQLFLEPGETNTAQNQAGFFRAGTAQVLIDLAFVAELPPPIRTLALKCTAALIASNAPLQEAFAALTIEAASFAPPELKVATQTNGSRSGHSSAKGSARASVERPRLYIIEALLDLTLAKAQADSPLRAAACSLIQAYLCNHDRIKAHFLARAIGGHADHEVAANVLNTLLHPDAGDAASVMYASWIVSDLVDDQLEAKAALAAVMEGNESEGEDVLTFIQALGSQLQAALQPADERLVAAYAGLLAVLLWDFADGVNSLLAEGSGLLQALVAAVSPASGDSLVVGLSAVLLGTIYEFSTKDSPIPRRTLAPLLAQRLGRSKYLDALSQLHRQPAIRDFDLIEPADEALLSRNFTDIFMLEFSRLRKAIDKDPGVEVLPFSVAEDGVDRDVLDELRQQVQTAKEALAVALEEKMKEQQVREQEVMAREKEVQTAGAEVERLRRINGAMQVGHEGELEGLGRRHEEAIGRYQSEHQRALEASKVEGERKIEERLREQGVAATQKVQEAERKAVEIGNTHRDEQSRHADTARQLEALTAQHTELGTREIEVRRQFEDLTLRHEKISREHGVLRTQAAQAGHELEHVRAESEARRENVIKLEAEMQELREELAGREAELATERAGFGDLEKELEGAKASLAAAAAAATRAQSKTPTGSTAAGDADVQRELVEAKEAERVAKEELEGMLLLMGDLEAKKDAYREKVKELGGSVSEDEDEEDEDEDGEEEEADEEGVD</sequence>
<dbReference type="InterPro" id="IPR011989">
    <property type="entry name" value="ARM-like"/>
</dbReference>
<evidence type="ECO:0000256" key="3">
    <source>
        <dbReference type="ARBA" id="ARBA00023054"/>
    </source>
</evidence>
<evidence type="ECO:0000313" key="9">
    <source>
        <dbReference type="Proteomes" id="UP001175353"/>
    </source>
</evidence>